<dbReference type="OrthoDB" id="2017974at2759"/>
<feature type="compositionally biased region" description="Low complexity" evidence="1">
    <location>
        <begin position="212"/>
        <end position="256"/>
    </location>
</feature>
<feature type="compositionally biased region" description="Basic and acidic residues" evidence="1">
    <location>
        <begin position="86"/>
        <end position="95"/>
    </location>
</feature>
<feature type="compositionally biased region" description="Basic and acidic residues" evidence="1">
    <location>
        <begin position="996"/>
        <end position="1014"/>
    </location>
</feature>
<dbReference type="STRING" id="154538.A0A1M2W2Q9"/>
<reference evidence="3 4" key="1">
    <citation type="submission" date="2016-10" db="EMBL/GenBank/DDBJ databases">
        <title>Genome sequence of the basidiomycete white-rot fungus Trametes pubescens.</title>
        <authorList>
            <person name="Makela M.R."/>
            <person name="Granchi Z."/>
            <person name="Peng M."/>
            <person name="De Vries R.P."/>
            <person name="Grigoriev I."/>
            <person name="Riley R."/>
            <person name="Hilden K."/>
        </authorList>
    </citation>
    <scope>NUCLEOTIDE SEQUENCE [LARGE SCALE GENOMIC DNA]</scope>
    <source>
        <strain evidence="3 4">FBCC735</strain>
    </source>
</reference>
<feature type="compositionally biased region" description="Basic and acidic residues" evidence="1">
    <location>
        <begin position="15"/>
        <end position="25"/>
    </location>
</feature>
<dbReference type="Gene3D" id="3.40.50.1010">
    <property type="entry name" value="5'-nuclease"/>
    <property type="match status" value="1"/>
</dbReference>
<feature type="region of interest" description="Disordered" evidence="1">
    <location>
        <begin position="996"/>
        <end position="1043"/>
    </location>
</feature>
<feature type="compositionally biased region" description="Basic and acidic residues" evidence="1">
    <location>
        <begin position="292"/>
        <end position="307"/>
    </location>
</feature>
<dbReference type="Gene3D" id="1.25.40.10">
    <property type="entry name" value="Tetratricopeptide repeat domain"/>
    <property type="match status" value="1"/>
</dbReference>
<organism evidence="3 4">
    <name type="scientific">Trametes pubescens</name>
    <name type="common">White-rot fungus</name>
    <dbReference type="NCBI Taxonomy" id="154538"/>
    <lineage>
        <taxon>Eukaryota</taxon>
        <taxon>Fungi</taxon>
        <taxon>Dikarya</taxon>
        <taxon>Basidiomycota</taxon>
        <taxon>Agaricomycotina</taxon>
        <taxon>Agaricomycetes</taxon>
        <taxon>Polyporales</taxon>
        <taxon>Polyporaceae</taxon>
        <taxon>Trametes</taxon>
    </lineage>
</organism>
<dbReference type="SUPFAM" id="SSF88723">
    <property type="entry name" value="PIN domain-like"/>
    <property type="match status" value="1"/>
</dbReference>
<dbReference type="PANTHER" id="PTHR15696:SF0">
    <property type="entry name" value="TELOMERASE-BINDING PROTEIN EST1A"/>
    <property type="match status" value="1"/>
</dbReference>
<feature type="region of interest" description="Disordered" evidence="1">
    <location>
        <begin position="478"/>
        <end position="515"/>
    </location>
</feature>
<keyword evidence="4" id="KW-1185">Reference proteome</keyword>
<evidence type="ECO:0000259" key="2">
    <source>
        <dbReference type="SMART" id="SM00670"/>
    </source>
</evidence>
<evidence type="ECO:0000313" key="3">
    <source>
        <dbReference type="EMBL" id="OJT14129.1"/>
    </source>
</evidence>
<dbReference type="InterPro" id="IPR002716">
    <property type="entry name" value="PIN_dom"/>
</dbReference>
<dbReference type="SUPFAM" id="SSF48452">
    <property type="entry name" value="TPR-like"/>
    <property type="match status" value="1"/>
</dbReference>
<dbReference type="GO" id="GO:0005697">
    <property type="term" value="C:telomerase holoenzyme complex"/>
    <property type="evidence" value="ECO:0007669"/>
    <property type="project" value="TreeGrafter"/>
</dbReference>
<sequence>MQEPSQTKIATPSRKGKEREPDIADKIIALRRKQAAIAVPRERPERTQPSTSSRPTAMHPSSPRRLHAPPVPSPNIVVSEASPSHMDADPEDFSRRLKISYGSPRASHARPAANGSPGKLYNPNTDPVRRPAMTAEPEAMSDGASSSHSPRAAPSRAQPSQPPRGAQDAHRQLFDPRKHDAVLFSSQHRHHGSSAPPNPSTNAGRPTPTPKSSGDWVSASSTSSVSYAHSTISSNFTLSSATTDSSSASSALFDTSNPSRKSEDSASSANAFSRKLKEVYRTISGLESRLLGSDREREHTDDSERGAHRPGVLIKGRPASTGAPRSGASEEEESERWRKLVSDHRALAESIREMLALTLAPTVPASLKNIPQKYNLIIRLWSHAFYHLLESLRHAARPPTTSPVALEYLQQFLNYAYVFYGGLFEERNYSQYRGAFLEALGDLSRYWMAVSALVEGTHIPSNTLTSSAVAKNNLLVAPTPRPSTPNATTDALDLPSNAVSPTPARIDDSPQSSEAEMPVGVDAIAGGAAHMQNIPSVGQEAARLMELDPDKERWRQVAKEWFARGLAITPNSGKLQHHLGLLCRDKDGTDEELRGVYHFVKSMVAFHPFSTARESVLAMWSPTAQARRQAPDARLSELFVCLHGMLFTNIQLDDFKLVLERFREKLEIGDGEQVEEREWIMMALINIGSLFEYGRPTAVLRRVAGIESRAPGAPGASPVLANSAQAGRLKVLMAKRLDGDLSKMEIDDEDVDIDKSSLGTGEVPSPTSAEPELPAALQLAMELTFVMLSHTLRNPIRRASEYATPTLNPYNTVILTFLATVLRDQSARAALERSVPWEDLASFLSRSIPRRDILREHQKVSAESGILLTSGCKPLPEDWCIRGMGWGGKKVFERGFWTKDSDTAGDERNIEVEVLDRVEIADQAMDGLVEDEDDGANAGDNAPDKRRWVRLTRAGLRIARDVHGFKFTAASPEDGRPCWRVEGALAAKVARWSEEERLARDAEEQRMRGTRWEDDSMEVDDVEGGQVDDDLSEDAEDNEQDPEEIRRLKARRRYLQALLESGQHDGASPSRRSRGSPARKTEAVRQSLQMVAGYTVLVVDTNILLSSLSEFSALVESGRWTLVVPLPVVMELDSQSSNATPLGQAAGAALQYISTHVRSHATSLKVLTSRGNYLSNLNVRTEQIDFTNGARNMDDLILRAALWQDEHWVDRSALLRGDDSSSKDTSSAAKVSLLSFDRMLRLKARSRQLYAANEQDLARILAAGT</sequence>
<dbReference type="GO" id="GO:0000184">
    <property type="term" value="P:nuclear-transcribed mRNA catabolic process, nonsense-mediated decay"/>
    <property type="evidence" value="ECO:0007669"/>
    <property type="project" value="TreeGrafter"/>
</dbReference>
<comment type="caution">
    <text evidence="3">The sequence shown here is derived from an EMBL/GenBank/DDBJ whole genome shotgun (WGS) entry which is preliminary data.</text>
</comment>
<dbReference type="Pfam" id="PF10373">
    <property type="entry name" value="EST1_DNA_bind"/>
    <property type="match status" value="1"/>
</dbReference>
<feature type="compositionally biased region" description="Basic and acidic residues" evidence="1">
    <location>
        <begin position="167"/>
        <end position="181"/>
    </location>
</feature>
<accession>A0A1M2W2Q9</accession>
<protein>
    <submittedName>
        <fullName evidence="3">Telomerase-binding protein EST1A</fullName>
    </submittedName>
</protein>
<dbReference type="EMBL" id="MNAD01000321">
    <property type="protein sequence ID" value="OJT14129.1"/>
    <property type="molecule type" value="Genomic_DNA"/>
</dbReference>
<dbReference type="AlphaFoldDB" id="A0A1M2W2Q9"/>
<feature type="compositionally biased region" description="Polar residues" evidence="1">
    <location>
        <begin position="1"/>
        <end position="10"/>
    </location>
</feature>
<dbReference type="Pfam" id="PF13638">
    <property type="entry name" value="PIN_4"/>
    <property type="match status" value="1"/>
</dbReference>
<feature type="region of interest" description="Disordered" evidence="1">
    <location>
        <begin position="1059"/>
        <end position="1084"/>
    </location>
</feature>
<dbReference type="GO" id="GO:0042162">
    <property type="term" value="F:telomeric DNA binding"/>
    <property type="evidence" value="ECO:0007669"/>
    <property type="project" value="TreeGrafter"/>
</dbReference>
<feature type="region of interest" description="Disordered" evidence="1">
    <location>
        <begin position="1"/>
        <end position="271"/>
    </location>
</feature>
<dbReference type="InterPro" id="IPR011990">
    <property type="entry name" value="TPR-like_helical_dom_sf"/>
</dbReference>
<dbReference type="InterPro" id="IPR045153">
    <property type="entry name" value="Est1/Ebs1-like"/>
</dbReference>
<name>A0A1M2W2Q9_TRAPU</name>
<feature type="compositionally biased region" description="Low complexity" evidence="1">
    <location>
        <begin position="144"/>
        <end position="159"/>
    </location>
</feature>
<dbReference type="InterPro" id="IPR029060">
    <property type="entry name" value="PIN-like_dom_sf"/>
</dbReference>
<proteinExistence type="predicted"/>
<dbReference type="PANTHER" id="PTHR15696">
    <property type="entry name" value="SMG-7 SUPPRESSOR WITH MORPHOLOGICAL EFFECT ON GENITALIA PROTEIN 7"/>
    <property type="match status" value="1"/>
</dbReference>
<dbReference type="CDD" id="cd09880">
    <property type="entry name" value="PIN_Smg5-6-like"/>
    <property type="match status" value="1"/>
</dbReference>
<dbReference type="InterPro" id="IPR018834">
    <property type="entry name" value="DNA/RNA-bd_Est1-type"/>
</dbReference>
<feature type="compositionally biased region" description="Low complexity" evidence="1">
    <location>
        <begin position="1066"/>
        <end position="1078"/>
    </location>
</feature>
<dbReference type="GO" id="GO:0070034">
    <property type="term" value="F:telomerase RNA binding"/>
    <property type="evidence" value="ECO:0007669"/>
    <property type="project" value="TreeGrafter"/>
</dbReference>
<dbReference type="Proteomes" id="UP000184267">
    <property type="component" value="Unassembled WGS sequence"/>
</dbReference>
<feature type="domain" description="PIN" evidence="2">
    <location>
        <begin position="1095"/>
        <end position="1242"/>
    </location>
</feature>
<dbReference type="GO" id="GO:0004540">
    <property type="term" value="F:RNA nuclease activity"/>
    <property type="evidence" value="ECO:0007669"/>
    <property type="project" value="UniProtKB-ARBA"/>
</dbReference>
<gene>
    <name evidence="3" type="ORF">TRAPUB_9240</name>
</gene>
<feature type="compositionally biased region" description="Acidic residues" evidence="1">
    <location>
        <begin position="1015"/>
        <end position="1042"/>
    </location>
</feature>
<feature type="region of interest" description="Disordered" evidence="1">
    <location>
        <begin position="291"/>
        <end position="335"/>
    </location>
</feature>
<dbReference type="SMART" id="SM00670">
    <property type="entry name" value="PINc"/>
    <property type="match status" value="1"/>
</dbReference>
<evidence type="ECO:0000256" key="1">
    <source>
        <dbReference type="SAM" id="MobiDB-lite"/>
    </source>
</evidence>
<dbReference type="OMA" id="LWSHAFY"/>
<evidence type="ECO:0000313" key="4">
    <source>
        <dbReference type="Proteomes" id="UP000184267"/>
    </source>
</evidence>